<dbReference type="Pfam" id="PF08811">
    <property type="entry name" value="DUF1800"/>
    <property type="match status" value="1"/>
</dbReference>
<dbReference type="InterPro" id="IPR010895">
    <property type="entry name" value="CHRD"/>
</dbReference>
<reference evidence="4" key="1">
    <citation type="journal article" date="2019" name="Int. J. Syst. Evol. Microbiol.">
        <title>The Global Catalogue of Microorganisms (GCM) 10K type strain sequencing project: providing services to taxonomists for standard genome sequencing and annotation.</title>
        <authorList>
            <consortium name="The Broad Institute Genomics Platform"/>
            <consortium name="The Broad Institute Genome Sequencing Center for Infectious Disease"/>
            <person name="Wu L."/>
            <person name="Ma J."/>
        </authorList>
    </citation>
    <scope>NUCLEOTIDE SEQUENCE [LARGE SCALE GENOMIC DNA]</scope>
    <source>
        <strain evidence="4">JCM 16545</strain>
    </source>
</reference>
<dbReference type="Pfam" id="PF07452">
    <property type="entry name" value="CHRD"/>
    <property type="match status" value="1"/>
</dbReference>
<dbReference type="InterPro" id="IPR037524">
    <property type="entry name" value="PA14/GLEYA"/>
</dbReference>
<accession>A0ABW5E396</accession>
<gene>
    <name evidence="3" type="ORF">ACFSQZ_11440</name>
</gene>
<name>A0ABW5E396_9BACT</name>
<dbReference type="PANTHER" id="PTHR43737:SF1">
    <property type="entry name" value="DUF1501 DOMAIN-CONTAINING PROTEIN"/>
    <property type="match status" value="1"/>
</dbReference>
<sequence>MNGNITRCAVHSSSAFLPALLPSTFILFFCNALAVDTNDNGLSDVWEQLYNANSLELLEDDDGDGFKNIDECIAGTDPFDNSDHPFIKPLIVAQNTDEIELAFQTVKGKTYTLSHSNNLSEFQSINSWFGDGNERSLLIKPSGLSYSLSPIRIDFWADVLGSSIDELYSQAEFPSPPDGSISTTSIEAPRFQASGYGGRLTTFITPPQSGDYTLYLSSGGPAELYFNALSEDAVPVKIAEILESQSDIEPNQWDLYPTQRSSTLSLTANSPYLLDLRYLATVAGQHVQIAWSGPGLEGIQAIDRSALAKVPFLSETRDDSVFLEHDYDSAGQTGQLWANSAGIVNNISGLSGNAERINADLGTNAEERLNFSSGGHDHLYATWLFNMSAGAQDTYLFFQNGSINSQEGPRIDIEDNSAGTIAVVRAGGAAGNDTQIEIEFDKSYRIEIVATLSSDGFNYNTPTGNHTTLEDTFDIYVSDPEGKLIGSATGLAFRDGPGVVEALSSLRIPYPNTPNIAFDDWLFTGGLITGKGYLIPNYFDYGDEDSSHFFKLSVEESDQDGDGIPDWEEILLGTHYNLLFFDPETSNGIADNETLTNLINNSQDQPEIALQASDTAAFESNFPNTIPDDGEITITRTGSLTPLTIQLCVTALDTTGSVATVCDGTCCALIGSAGDEVAEPEDYILVDQDGKTITDSVSFAFGEMEKVLTVVAVDDSINEYPETLNLAVVPSANDSYTTSETLNGASIQLFDLPDNPDNLTIFTGTFSQDGAAAVTTNGSGYLTATLNGPRTELRIWNEFSGLTSAQQDSHLHKSSSGPNPGAIIYEITETPGDAESDPLNGPLTSYPWDIRESSGAVPTAGGAASKQTIIDSLFAQNNETPLYLNVHTVDNPAGEIWSFLGLSGGSSVEPAAPTPAAQPGSTDYPQLTGQLLEAEIRRFLNQATFGATDAEVEALTQVIEQARIDDPDYHRNEAFADWIDTQIADTDQTYLLEYTLASHYQFMTLAKLFDSTSNPSIGESTTPVKPSRWPSINRDDENPEHWYLDDVYPVDRADFNLAGTNNLRTEPNYVQRRQAHWQLMINAHDQLRQKMGYALQQIVVVSDSLTSIRDTPYGSANYQDMLNTYAFEHYRDVLGFVNWSPVMGKWLSSLQNQKAIDFDGDGFYDAYPDENLARENMQLFSIGLFETWPDGSLKLSSEGLPKACYTNDDIREFAKILTGQSFSRHNGYFDRWGGNPFSADNTNFGANQRSFGVLGLAYLYPMKMFGEYHSPGPKSFAGTTIDNTSIIDPTQRGIADIEAAIDWLAGKPDDGKPDYDMTNSHVSTPAFISRRLIQRFTTSNPSKDYLHRVASVFKESEGDLGLTVRAILLDPEARKLDLEDTTFGLKKSPLEGYLQLLRSLEAHTYTPITNPANAAPYDEAPGDFSNPELYLDSFGYPSDQIDNHTRNVRFMPPSALTSAGSRGLQMNPFSQVTVFNYYLPDYSPSGVINNAELVSPEMQLANEPDIIRNINYFEDIIRSTYGPFGDELGGTDANQIAAFGGVAEAVNNDAQQLSRQALADAFYPATEPADALTTIADGSTETINGSSVSPPYWLRLQRIGDTFITSDSVDGVNWNVISTQVLPMASEAYVGLAVTSHDDGIHTTAQFSNITLSGGVSDWQFQDIGSVSATGSTNMTAADAMTIQASGNDIWSSNDEFHFAYQWLDGDGEIIARVDSLLETHPWAKAGLMIRETLASNSANVMTLMSASYGTRSQIRRVSRGRSSESLADEALLDALDLRLTNGLFKMRYPYDPSDDDDPNIHGLDDWLKNPRELIIDAITNAYGDPYDTSNDESDRLNKLSDALYLLTFSPEYQIKK</sequence>
<dbReference type="EMBL" id="JBHUJC010000037">
    <property type="protein sequence ID" value="MFD2277086.1"/>
    <property type="molecule type" value="Genomic_DNA"/>
</dbReference>
<feature type="domain" description="PA14" evidence="2">
    <location>
        <begin position="146"/>
        <end position="306"/>
    </location>
</feature>
<keyword evidence="4" id="KW-1185">Reference proteome</keyword>
<evidence type="ECO:0000313" key="3">
    <source>
        <dbReference type="EMBL" id="MFD2277086.1"/>
    </source>
</evidence>
<dbReference type="SUPFAM" id="SSF141072">
    <property type="entry name" value="CalX-like"/>
    <property type="match status" value="1"/>
</dbReference>
<protein>
    <submittedName>
        <fullName evidence="3">DUF1800 family protein</fullName>
    </submittedName>
</protein>
<dbReference type="PROSITE" id="PS51820">
    <property type="entry name" value="PA14"/>
    <property type="match status" value="1"/>
</dbReference>
<keyword evidence="1" id="KW-0732">Signal</keyword>
<feature type="signal peptide" evidence="1">
    <location>
        <begin position="1"/>
        <end position="34"/>
    </location>
</feature>
<feature type="chain" id="PRO_5046047712" evidence="1">
    <location>
        <begin position="35"/>
        <end position="1857"/>
    </location>
</feature>
<evidence type="ECO:0000256" key="1">
    <source>
        <dbReference type="SAM" id="SignalP"/>
    </source>
</evidence>
<evidence type="ECO:0000259" key="2">
    <source>
        <dbReference type="PROSITE" id="PS51820"/>
    </source>
</evidence>
<comment type="caution">
    <text evidence="3">The sequence shown here is derived from an EMBL/GenBank/DDBJ whole genome shotgun (WGS) entry which is preliminary data.</text>
</comment>
<proteinExistence type="predicted"/>
<dbReference type="InterPro" id="IPR038081">
    <property type="entry name" value="CalX-like_sf"/>
</dbReference>
<dbReference type="Proteomes" id="UP001597297">
    <property type="component" value="Unassembled WGS sequence"/>
</dbReference>
<evidence type="ECO:0000313" key="4">
    <source>
        <dbReference type="Proteomes" id="UP001597297"/>
    </source>
</evidence>
<organism evidence="3 4">
    <name type="scientific">Rubritalea spongiae</name>
    <dbReference type="NCBI Taxonomy" id="430797"/>
    <lineage>
        <taxon>Bacteria</taxon>
        <taxon>Pseudomonadati</taxon>
        <taxon>Verrucomicrobiota</taxon>
        <taxon>Verrucomicrobiia</taxon>
        <taxon>Verrucomicrobiales</taxon>
        <taxon>Rubritaleaceae</taxon>
        <taxon>Rubritalea</taxon>
    </lineage>
</organism>
<dbReference type="InterPro" id="IPR014917">
    <property type="entry name" value="DUF1800"/>
</dbReference>
<dbReference type="Gene3D" id="2.60.120.200">
    <property type="match status" value="1"/>
</dbReference>
<dbReference type="PANTHER" id="PTHR43737">
    <property type="entry name" value="BLL7424 PROTEIN"/>
    <property type="match status" value="1"/>
</dbReference>